<dbReference type="KEGG" id="mvl:KOY49_00625"/>
<gene>
    <name evidence="3" type="ORF">KOY49_00625</name>
</gene>
<dbReference type="GO" id="GO:0016301">
    <property type="term" value="F:kinase activity"/>
    <property type="evidence" value="ECO:0007669"/>
    <property type="project" value="UniProtKB-KW"/>
</dbReference>
<accession>A0A8F1MB00</accession>
<dbReference type="InterPro" id="IPR036850">
    <property type="entry name" value="NDK-like_dom_sf"/>
</dbReference>
<keyword evidence="3" id="KW-0808">Transferase</keyword>
<reference evidence="3" key="1">
    <citation type="submission" date="2021-06" db="EMBL/GenBank/DDBJ databases">
        <title>An adapted protocol for Saccharibacteria cultivation: two new species join this phylum of Candidate Phyla Radiations.</title>
        <authorList>
            <person name="Ibrahim A."/>
            <person name="Maatouk M."/>
            <person name="Raoult D."/>
            <person name="Bittar F."/>
        </authorList>
    </citation>
    <scope>NUCLEOTIDE SEQUENCE</scope>
    <source>
        <strain evidence="3">IHU2</strain>
    </source>
</reference>
<name>A0A8F1MB00_9BACT</name>
<feature type="domain" description="Nucleoside diphosphate kinase-like" evidence="2">
    <location>
        <begin position="12"/>
        <end position="39"/>
    </location>
</feature>
<evidence type="ECO:0000259" key="2">
    <source>
        <dbReference type="Pfam" id="PF00334"/>
    </source>
</evidence>
<dbReference type="Pfam" id="PF00334">
    <property type="entry name" value="NDK"/>
    <property type="match status" value="1"/>
</dbReference>
<evidence type="ECO:0000313" key="3">
    <source>
        <dbReference type="EMBL" id="QWQ31532.1"/>
    </source>
</evidence>
<protein>
    <submittedName>
        <fullName evidence="3">Nucleoside-diphosphate kinase</fullName>
    </submittedName>
</protein>
<dbReference type="AlphaFoldDB" id="A0A8F1MB00"/>
<dbReference type="EMBL" id="CP076459">
    <property type="protein sequence ID" value="QWQ31532.1"/>
    <property type="molecule type" value="Genomic_DNA"/>
</dbReference>
<keyword evidence="3" id="KW-0418">Kinase</keyword>
<sequence length="47" mass="5412">MAESEKNYCGVERTLIVFKPDAVQRGIVGEILQRFERVGPKNSWCEK</sequence>
<comment type="similarity">
    <text evidence="1">Belongs to the NDK family.</text>
</comment>
<dbReference type="PROSITE" id="PS51374">
    <property type="entry name" value="NDPK_LIKE"/>
    <property type="match status" value="1"/>
</dbReference>
<dbReference type="Proteomes" id="UP000677117">
    <property type="component" value="Chromosome"/>
</dbReference>
<proteinExistence type="inferred from homology"/>
<dbReference type="InterPro" id="IPR034907">
    <property type="entry name" value="NDK-like_dom"/>
</dbReference>
<dbReference type="RefSeq" id="WP_269802159.1">
    <property type="nucleotide sequence ID" value="NZ_CP076459.1"/>
</dbReference>
<evidence type="ECO:0000313" key="4">
    <source>
        <dbReference type="Proteomes" id="UP000677117"/>
    </source>
</evidence>
<keyword evidence="4" id="KW-1185">Reference proteome</keyword>
<evidence type="ECO:0000256" key="1">
    <source>
        <dbReference type="PROSITE-ProRule" id="PRU00706"/>
    </source>
</evidence>
<dbReference type="SUPFAM" id="SSF54919">
    <property type="entry name" value="Nucleoside diphosphate kinase, NDK"/>
    <property type="match status" value="1"/>
</dbReference>
<comment type="caution">
    <text evidence="1">Lacks conserved residue(s) required for the propagation of feature annotation.</text>
</comment>
<organism evidence="3 4">
    <name type="scientific">Candidatus Minimicrobia vallesae</name>
    <dbReference type="NCBI Taxonomy" id="2841264"/>
    <lineage>
        <taxon>Bacteria</taxon>
        <taxon>Candidatus Saccharimonadota</taxon>
        <taxon>Candidatus Saccharimonadota incertae sedis</taxon>
        <taxon>Candidatus Minimicrobia</taxon>
    </lineage>
</organism>
<dbReference type="Gene3D" id="3.30.70.141">
    <property type="entry name" value="Nucleoside diphosphate kinase-like domain"/>
    <property type="match status" value="1"/>
</dbReference>